<evidence type="ECO:0000313" key="1">
    <source>
        <dbReference type="EMBL" id="KAI0033343.1"/>
    </source>
</evidence>
<evidence type="ECO:0000313" key="2">
    <source>
        <dbReference type="Proteomes" id="UP000814128"/>
    </source>
</evidence>
<accession>A0ACB8QNA5</accession>
<reference evidence="1" key="1">
    <citation type="submission" date="2021-02" db="EMBL/GenBank/DDBJ databases">
        <authorList>
            <consortium name="DOE Joint Genome Institute"/>
            <person name="Ahrendt S."/>
            <person name="Looney B.P."/>
            <person name="Miyauchi S."/>
            <person name="Morin E."/>
            <person name="Drula E."/>
            <person name="Courty P.E."/>
            <person name="Chicoki N."/>
            <person name="Fauchery L."/>
            <person name="Kohler A."/>
            <person name="Kuo A."/>
            <person name="Labutti K."/>
            <person name="Pangilinan J."/>
            <person name="Lipzen A."/>
            <person name="Riley R."/>
            <person name="Andreopoulos W."/>
            <person name="He G."/>
            <person name="Johnson J."/>
            <person name="Barry K.W."/>
            <person name="Grigoriev I.V."/>
            <person name="Nagy L."/>
            <person name="Hibbett D."/>
            <person name="Henrissat B."/>
            <person name="Matheny P.B."/>
            <person name="Labbe J."/>
            <person name="Martin F."/>
        </authorList>
    </citation>
    <scope>NUCLEOTIDE SEQUENCE</scope>
    <source>
        <strain evidence="1">EC-137</strain>
    </source>
</reference>
<organism evidence="1 2">
    <name type="scientific">Vararia minispora EC-137</name>
    <dbReference type="NCBI Taxonomy" id="1314806"/>
    <lineage>
        <taxon>Eukaryota</taxon>
        <taxon>Fungi</taxon>
        <taxon>Dikarya</taxon>
        <taxon>Basidiomycota</taxon>
        <taxon>Agaricomycotina</taxon>
        <taxon>Agaricomycetes</taxon>
        <taxon>Russulales</taxon>
        <taxon>Lachnocladiaceae</taxon>
        <taxon>Vararia</taxon>
    </lineage>
</organism>
<comment type="caution">
    <text evidence="1">The sequence shown here is derived from an EMBL/GenBank/DDBJ whole genome shotgun (WGS) entry which is preliminary data.</text>
</comment>
<dbReference type="Proteomes" id="UP000814128">
    <property type="component" value="Unassembled WGS sequence"/>
</dbReference>
<name>A0ACB8QNA5_9AGAM</name>
<proteinExistence type="predicted"/>
<protein>
    <submittedName>
        <fullName evidence="1">Uncharacterized protein</fullName>
    </submittedName>
</protein>
<gene>
    <name evidence="1" type="ORF">K488DRAFT_47937</name>
</gene>
<reference evidence="1" key="2">
    <citation type="journal article" date="2022" name="New Phytol.">
        <title>Evolutionary transition to the ectomycorrhizal habit in the genomes of a hyperdiverse lineage of mushroom-forming fungi.</title>
        <authorList>
            <person name="Looney B."/>
            <person name="Miyauchi S."/>
            <person name="Morin E."/>
            <person name="Drula E."/>
            <person name="Courty P.E."/>
            <person name="Kohler A."/>
            <person name="Kuo A."/>
            <person name="LaButti K."/>
            <person name="Pangilinan J."/>
            <person name="Lipzen A."/>
            <person name="Riley R."/>
            <person name="Andreopoulos W."/>
            <person name="He G."/>
            <person name="Johnson J."/>
            <person name="Nolan M."/>
            <person name="Tritt A."/>
            <person name="Barry K.W."/>
            <person name="Grigoriev I.V."/>
            <person name="Nagy L.G."/>
            <person name="Hibbett D."/>
            <person name="Henrissat B."/>
            <person name="Matheny P.B."/>
            <person name="Labbe J."/>
            <person name="Martin F.M."/>
        </authorList>
    </citation>
    <scope>NUCLEOTIDE SEQUENCE</scope>
    <source>
        <strain evidence="1">EC-137</strain>
    </source>
</reference>
<sequence length="374" mass="42842">MPRTRDVGGTKTQKGRTGVARRRKGTGLSVSVEVNTSDAAELLATKWLDSKTLDELAKNEGVVFKKGKFSVLEDEQLLAALDKYREEKTLSEDQLLDVIFPKKGERDAAFWTAIARAVPMRPVTAVYHHVRRIYHPLGMQGKWTPTEDETLVDSVLELGQQWEKVSARVGRTATDCRDRWRNKVAHQDKQTLGRWTKEEESRLTEIMKEMTAGKGKGSDHDVFWTVVAERMGHSRSRQQCRNKWWVDTLSKLVKTEGSEAPRWSAQDAFILVAKVDSLDVQDDSEIDWKILPDSHWNLWSPHVLQRRWRVMKEGVRGYEHMSHAAIMDILRVKKAYVPDDEGFRPKKISVSTPKQYKSKEIVTDSDDADGEVED</sequence>
<keyword evidence="2" id="KW-1185">Reference proteome</keyword>
<dbReference type="EMBL" id="MU273522">
    <property type="protein sequence ID" value="KAI0033343.1"/>
    <property type="molecule type" value="Genomic_DNA"/>
</dbReference>